<evidence type="ECO:0000256" key="5">
    <source>
        <dbReference type="ARBA" id="ARBA00007930"/>
    </source>
</evidence>
<evidence type="ECO:0000256" key="2">
    <source>
        <dbReference type="ARBA" id="ARBA00000971"/>
    </source>
</evidence>
<keyword evidence="6" id="KW-0808">Transferase</keyword>
<comment type="subcellular location">
    <subcellularLocation>
        <location evidence="4">Nucleus</location>
    </subcellularLocation>
</comment>
<dbReference type="PANTHER" id="PTHR45625">
    <property type="entry name" value="PEPTIDYL-PROLYL CIS-TRANS ISOMERASE-RELATED"/>
    <property type="match status" value="1"/>
</dbReference>
<comment type="caution">
    <text evidence="14">The sequence shown here is derived from an EMBL/GenBank/DDBJ whole genome shotgun (WGS) entry which is preliminary data.</text>
</comment>
<evidence type="ECO:0000313" key="16">
    <source>
        <dbReference type="Proteomes" id="UP000241769"/>
    </source>
</evidence>
<dbReference type="STRING" id="1890364.A0A2P6MTJ2"/>
<gene>
    <name evidence="15" type="ORF">PROFUN_00746</name>
    <name evidence="14" type="ORF">PROFUN_07418</name>
</gene>
<dbReference type="OrthoDB" id="30774at2759"/>
<dbReference type="GO" id="GO:0061630">
    <property type="term" value="F:ubiquitin protein ligase activity"/>
    <property type="evidence" value="ECO:0007669"/>
    <property type="project" value="UniProtKB-EC"/>
</dbReference>
<feature type="compositionally biased region" description="Basic and acidic residues" evidence="11">
    <location>
        <begin position="520"/>
        <end position="541"/>
    </location>
</feature>
<dbReference type="InterPro" id="IPR044666">
    <property type="entry name" value="Cyclophilin_A-like"/>
</dbReference>
<evidence type="ECO:0000256" key="7">
    <source>
        <dbReference type="ARBA" id="ARBA00022786"/>
    </source>
</evidence>
<comment type="similarity">
    <text evidence="5">Belongs to the cyclophilin-type PPIase family. PPIL2 subfamily.</text>
</comment>
<keyword evidence="16" id="KW-1185">Reference proteome</keyword>
<proteinExistence type="inferred from homology"/>
<comment type="catalytic activity">
    <reaction evidence="2">
        <text>[protein]-peptidylproline (omega=180) = [protein]-peptidylproline (omega=0)</text>
        <dbReference type="Rhea" id="RHEA:16237"/>
        <dbReference type="Rhea" id="RHEA-COMP:10747"/>
        <dbReference type="Rhea" id="RHEA-COMP:10748"/>
        <dbReference type="ChEBI" id="CHEBI:83833"/>
        <dbReference type="ChEBI" id="CHEBI:83834"/>
        <dbReference type="EC" id="5.2.1.8"/>
    </reaction>
</comment>
<evidence type="ECO:0000256" key="8">
    <source>
        <dbReference type="ARBA" id="ARBA00023110"/>
    </source>
</evidence>
<evidence type="ECO:0000256" key="9">
    <source>
        <dbReference type="ARBA" id="ARBA00023235"/>
    </source>
</evidence>
<dbReference type="CDD" id="cd16663">
    <property type="entry name" value="RING-Ubox_PPIL2"/>
    <property type="match status" value="1"/>
</dbReference>
<dbReference type="EMBL" id="MDYQ01000020">
    <property type="protein sequence ID" value="PRP87535.1"/>
    <property type="molecule type" value="Genomic_DNA"/>
</dbReference>
<dbReference type="FunFam" id="3.30.40.10:FF:000079">
    <property type="entry name" value="Peptidyl-prolyl cis-trans isomerase 2"/>
    <property type="match status" value="1"/>
</dbReference>
<evidence type="ECO:0000259" key="12">
    <source>
        <dbReference type="PROSITE" id="PS50072"/>
    </source>
</evidence>
<dbReference type="FunCoup" id="A0A2P6MTJ2">
    <property type="interactions" value="668"/>
</dbReference>
<dbReference type="InterPro" id="IPR013083">
    <property type="entry name" value="Znf_RING/FYVE/PHD"/>
</dbReference>
<evidence type="ECO:0000256" key="4">
    <source>
        <dbReference type="ARBA" id="ARBA00004123"/>
    </source>
</evidence>
<dbReference type="FunFam" id="2.40.100.10:FF:000014">
    <property type="entry name" value="Peptidyl-prolyl cis-trans isomerase cyp65"/>
    <property type="match status" value="1"/>
</dbReference>
<dbReference type="GO" id="GO:0071013">
    <property type="term" value="C:catalytic step 2 spliceosome"/>
    <property type="evidence" value="ECO:0007669"/>
    <property type="project" value="TreeGrafter"/>
</dbReference>
<dbReference type="AlphaFoldDB" id="A0A2P6MTJ2"/>
<evidence type="ECO:0000256" key="1">
    <source>
        <dbReference type="ARBA" id="ARBA00000900"/>
    </source>
</evidence>
<dbReference type="InterPro" id="IPR029000">
    <property type="entry name" value="Cyclophilin-like_dom_sf"/>
</dbReference>
<dbReference type="Proteomes" id="UP000241769">
    <property type="component" value="Unassembled WGS sequence"/>
</dbReference>
<keyword evidence="9" id="KW-0413">Isomerase</keyword>
<keyword evidence="7" id="KW-0833">Ubl conjugation pathway</keyword>
<dbReference type="InParanoid" id="A0A2P6MTJ2"/>
<accession>A0A2P6MTJ2</accession>
<keyword evidence="8" id="KW-0697">Rotamase</keyword>
<evidence type="ECO:0000259" key="13">
    <source>
        <dbReference type="PROSITE" id="PS51698"/>
    </source>
</evidence>
<dbReference type="InterPro" id="IPR002130">
    <property type="entry name" value="Cyclophilin-type_PPIase_dom"/>
</dbReference>
<dbReference type="InterPro" id="IPR026951">
    <property type="entry name" value="PPIL2_U-box_dom"/>
</dbReference>
<dbReference type="Pfam" id="PF00160">
    <property type="entry name" value="Pro_isomerase"/>
    <property type="match status" value="1"/>
</dbReference>
<evidence type="ECO:0008006" key="17">
    <source>
        <dbReference type="Google" id="ProtNLM"/>
    </source>
</evidence>
<sequence>MADHGRAPRQEVPQDFLMQVNLSQSSYRLSDNGSSDNFWSPTDTDYSSIFADHQQQLNFFHNVERTPNSFFNTFSLPNSSSSSDDLRNMGRNTDKLDINLTVGRYITHKEWSQDFGGKKANSVESFHVNELKGLPFYSCALSLQPFETPVATQQGIVYEITNILPWLKKHKIDPITGQPMTSKDLFPVQFHKNEAGKFHCPITFKEFNDFTRIVTIKPSGHVYSWDAIEELNIKPKAWKDLLTDVPFTRADIIDIQDPLNPERRKLSNFHYIKLGIKQTEVSSDPLDNIQISETKKKMLRDIAEKHDKIVAAKAKEVETEEEKALYTRVSASAPSLTSTSYQHKEMRVDARDIVKSTDKKGYARLHTSLGDINVELHCDLAPKTCENFLGLAERGYYDGTLFHRLVPHFMGGDPTATGRGGKSIWGRPFQDEFNKRLQHSARGILSMANSGPDSNNSQFFISFAPTPHLDNKHSVFGKVVRGNEVLSKMESIPVDKERPLTDIILTKVTVYENPFREEDPAKVAEEKKRKEEEKREGEKKGKWFSNPVEDAPKAVKEGVGKYIGSQGKRPAETQTTSANKKPSLYGSFDYY</sequence>
<protein>
    <recommendedName>
        <fullName evidence="17">RING-type E3 ubiquitin transferase</fullName>
    </recommendedName>
</protein>
<evidence type="ECO:0000313" key="14">
    <source>
        <dbReference type="EMBL" id="PRP75025.1"/>
    </source>
</evidence>
<evidence type="ECO:0000256" key="3">
    <source>
        <dbReference type="ARBA" id="ARBA00003697"/>
    </source>
</evidence>
<dbReference type="EMBL" id="MDYQ01000421">
    <property type="protein sequence ID" value="PRP75025.1"/>
    <property type="molecule type" value="Genomic_DNA"/>
</dbReference>
<evidence type="ECO:0000313" key="15">
    <source>
        <dbReference type="EMBL" id="PRP87535.1"/>
    </source>
</evidence>
<feature type="domain" description="PPIase cyclophilin-type" evidence="12">
    <location>
        <begin position="366"/>
        <end position="510"/>
    </location>
</feature>
<dbReference type="InterPro" id="IPR003613">
    <property type="entry name" value="Ubox_domain"/>
</dbReference>
<dbReference type="SUPFAM" id="SSF50891">
    <property type="entry name" value="Cyclophilin-like"/>
    <property type="match status" value="1"/>
</dbReference>
<dbReference type="GO" id="GO:0000209">
    <property type="term" value="P:protein polyubiquitination"/>
    <property type="evidence" value="ECO:0007669"/>
    <property type="project" value="TreeGrafter"/>
</dbReference>
<dbReference type="SUPFAM" id="SSF57850">
    <property type="entry name" value="RING/U-box"/>
    <property type="match status" value="1"/>
</dbReference>
<evidence type="ECO:0000256" key="10">
    <source>
        <dbReference type="ARBA" id="ARBA00023242"/>
    </source>
</evidence>
<dbReference type="Pfam" id="PF04641">
    <property type="entry name" value="Rtf2"/>
    <property type="match status" value="1"/>
</dbReference>
<evidence type="ECO:0000256" key="11">
    <source>
        <dbReference type="SAM" id="MobiDB-lite"/>
    </source>
</evidence>
<feature type="domain" description="U-box" evidence="13">
    <location>
        <begin position="132"/>
        <end position="205"/>
    </location>
</feature>
<dbReference type="PANTHER" id="PTHR45625:SF1">
    <property type="entry name" value="RING-TYPE E3 UBIQUITIN-PROTEIN LIGASE PPIL2"/>
    <property type="match status" value="1"/>
</dbReference>
<name>A0A2P6MTJ2_9EUKA</name>
<dbReference type="PROSITE" id="PS51698">
    <property type="entry name" value="U_BOX"/>
    <property type="match status" value="1"/>
</dbReference>
<comment type="function">
    <text evidence="3">May catalyze the cis-trans isomerization of proline imidic peptide bonds in oligopeptides thereby assisting the folding of proteins. May also function as a chaperone, playing a role in intracellular transport of proteins. May also have a protein ubiquitin ligase activity acting as an E3 ubiquitin protein ligase or as a ubiquitin-ubiquitin ligase promoting elongation of ubiquitin chains on proteins.</text>
</comment>
<keyword evidence="10" id="KW-0539">Nucleus</keyword>
<reference evidence="14 16" key="1">
    <citation type="journal article" date="2018" name="Genome Biol. Evol.">
        <title>Multiple Roots of Fruiting Body Formation in Amoebozoa.</title>
        <authorList>
            <person name="Hillmann F."/>
            <person name="Forbes G."/>
            <person name="Novohradska S."/>
            <person name="Ferling I."/>
            <person name="Riege K."/>
            <person name="Groth M."/>
            <person name="Westermann M."/>
            <person name="Marz M."/>
            <person name="Spaller T."/>
            <person name="Winckler T."/>
            <person name="Schaap P."/>
            <person name="Glockner G."/>
        </authorList>
    </citation>
    <scope>NUCLEOTIDE SEQUENCE [LARGE SCALE GENOMIC DNA]</scope>
    <source>
        <strain evidence="14 16">Jena</strain>
    </source>
</reference>
<dbReference type="GO" id="GO:0003755">
    <property type="term" value="F:peptidyl-prolyl cis-trans isomerase activity"/>
    <property type="evidence" value="ECO:0007669"/>
    <property type="project" value="UniProtKB-KW"/>
</dbReference>
<dbReference type="SMART" id="SM00504">
    <property type="entry name" value="Ubox"/>
    <property type="match status" value="1"/>
</dbReference>
<dbReference type="PROSITE" id="PS50072">
    <property type="entry name" value="CSA_PPIASE_2"/>
    <property type="match status" value="1"/>
</dbReference>
<feature type="region of interest" description="Disordered" evidence="11">
    <location>
        <begin position="520"/>
        <end position="591"/>
    </location>
</feature>
<evidence type="ECO:0000256" key="6">
    <source>
        <dbReference type="ARBA" id="ARBA00022679"/>
    </source>
</evidence>
<dbReference type="Gene3D" id="2.40.100.10">
    <property type="entry name" value="Cyclophilin-like"/>
    <property type="match status" value="1"/>
</dbReference>
<feature type="compositionally biased region" description="Basic and acidic residues" evidence="11">
    <location>
        <begin position="550"/>
        <end position="559"/>
    </location>
</feature>
<organism evidence="14 16">
    <name type="scientific">Planoprotostelium fungivorum</name>
    <dbReference type="NCBI Taxonomy" id="1890364"/>
    <lineage>
        <taxon>Eukaryota</taxon>
        <taxon>Amoebozoa</taxon>
        <taxon>Evosea</taxon>
        <taxon>Variosea</taxon>
        <taxon>Cavosteliida</taxon>
        <taxon>Cavosteliaceae</taxon>
        <taxon>Planoprotostelium</taxon>
    </lineage>
</organism>
<dbReference type="PRINTS" id="PR00153">
    <property type="entry name" value="CSAPPISMRASE"/>
</dbReference>
<comment type="catalytic activity">
    <reaction evidence="1">
        <text>S-ubiquitinyl-[E2 ubiquitin-conjugating enzyme]-L-cysteine + [acceptor protein]-L-lysine = [E2 ubiquitin-conjugating enzyme]-L-cysteine + N(6)-ubiquitinyl-[acceptor protein]-L-lysine.</text>
        <dbReference type="EC" id="2.3.2.27"/>
    </reaction>
</comment>
<dbReference type="Gene3D" id="3.30.40.10">
    <property type="entry name" value="Zinc/RING finger domain, C3HC4 (zinc finger)"/>
    <property type="match status" value="1"/>
</dbReference>